<name>A0ABV2WC93_9ACTN</name>
<dbReference type="RefSeq" id="WP_359655398.1">
    <property type="nucleotide sequence ID" value="NZ_JBEXZP010000082.1"/>
</dbReference>
<evidence type="ECO:0000313" key="3">
    <source>
        <dbReference type="Proteomes" id="UP001550378"/>
    </source>
</evidence>
<proteinExistence type="predicted"/>
<protein>
    <submittedName>
        <fullName evidence="2">Uncharacterized protein</fullName>
    </submittedName>
</protein>
<feature type="region of interest" description="Disordered" evidence="1">
    <location>
        <begin position="141"/>
        <end position="182"/>
    </location>
</feature>
<evidence type="ECO:0000313" key="2">
    <source>
        <dbReference type="EMBL" id="MEU0710937.1"/>
    </source>
</evidence>
<evidence type="ECO:0000256" key="1">
    <source>
        <dbReference type="SAM" id="MobiDB-lite"/>
    </source>
</evidence>
<dbReference type="Proteomes" id="UP001550378">
    <property type="component" value="Unassembled WGS sequence"/>
</dbReference>
<gene>
    <name evidence="2" type="ORF">ABZ508_26600</name>
</gene>
<dbReference type="EMBL" id="JBEXZR010000029">
    <property type="protein sequence ID" value="MEU0710937.1"/>
    <property type="molecule type" value="Genomic_DNA"/>
</dbReference>
<organism evidence="2 3">
    <name type="scientific">Streptomyces lavendulocolor</name>
    <dbReference type="NCBI Taxonomy" id="67316"/>
    <lineage>
        <taxon>Bacteria</taxon>
        <taxon>Bacillati</taxon>
        <taxon>Actinomycetota</taxon>
        <taxon>Actinomycetes</taxon>
        <taxon>Kitasatosporales</taxon>
        <taxon>Streptomycetaceae</taxon>
        <taxon>Streptomyces</taxon>
    </lineage>
</organism>
<reference evidence="2 3" key="1">
    <citation type="submission" date="2024-06" db="EMBL/GenBank/DDBJ databases">
        <title>The Natural Products Discovery Center: Release of the First 8490 Sequenced Strains for Exploring Actinobacteria Biosynthetic Diversity.</title>
        <authorList>
            <person name="Kalkreuter E."/>
            <person name="Kautsar S.A."/>
            <person name="Yang D."/>
            <person name="Bader C.D."/>
            <person name="Teijaro C.N."/>
            <person name="Fluegel L."/>
            <person name="Davis C.M."/>
            <person name="Simpson J.R."/>
            <person name="Lauterbach L."/>
            <person name="Steele A.D."/>
            <person name="Gui C."/>
            <person name="Meng S."/>
            <person name="Li G."/>
            <person name="Viehrig K."/>
            <person name="Ye F."/>
            <person name="Su P."/>
            <person name="Kiefer A.F."/>
            <person name="Nichols A."/>
            <person name="Cepeda A.J."/>
            <person name="Yan W."/>
            <person name="Fan B."/>
            <person name="Jiang Y."/>
            <person name="Adhikari A."/>
            <person name="Zheng C.-J."/>
            <person name="Schuster L."/>
            <person name="Cowan T.M."/>
            <person name="Smanski M.J."/>
            <person name="Chevrette M.G."/>
            <person name="De Carvalho L.P.S."/>
            <person name="Shen B."/>
        </authorList>
    </citation>
    <scope>NUCLEOTIDE SEQUENCE [LARGE SCALE GENOMIC DNA]</scope>
    <source>
        <strain evidence="2 3">NPDC006337</strain>
    </source>
</reference>
<sequence>MTDLHGWITQQVDRVEAEARARLIGAAVVIAPDDGSKPITGTVTAVEQTTDGLQYTVQQYDAAPTTGLVEVQAATAVLRRCEADRRILARHRIDPDQNAFPAACEGCGTDEWGLPIAEDLSECPELLDLAHGITDEILATLDRPQPPEPPRRRTHQLGLGDILRSPTDVPPALRGPNWKADT</sequence>
<accession>A0ABV2WC93</accession>
<keyword evidence="3" id="KW-1185">Reference proteome</keyword>
<comment type="caution">
    <text evidence="2">The sequence shown here is derived from an EMBL/GenBank/DDBJ whole genome shotgun (WGS) entry which is preliminary data.</text>
</comment>